<evidence type="ECO:0000313" key="3">
    <source>
        <dbReference type="Proteomes" id="UP000077051"/>
    </source>
</evidence>
<dbReference type="CDD" id="cd09917">
    <property type="entry name" value="F-box_SF"/>
    <property type="match status" value="1"/>
</dbReference>
<sequence>MTRTTEALLPAELWMEIFNKVNSFQQLIQCSMVNKRWQQLAETAIFNRDITLVTEFDAITFYNCLLRNGGKSKQPVKHLTMKPRDQPLGYFRDIIPFVVTHNMQTFNGSVNGALFFRVMLYETFGKKGVRRFRNLKTIPSAWTYCNIYDSLLYRLRNILQEITLNFRGIYYDPVPKWRVLSRLNKITGLQALNFNSYVHDVEDMETILQNCGHIKRLTIRLAVEDLFCGETDIDQWIKINTHQCDTLGELKIRIDKAYNPYFIDYVMYKYPNIESIIVEKIDIKEPWGSYPVDSMDISSIRSVLDKIQRVPKYTLKCNVCNSEEDDIISFLKSDGYTVYKYDQHCFTSVVTATGSNSNDSNQSSTSRSSVLPAPLRMRYPSATTDRFFEW</sequence>
<comment type="caution">
    <text evidence="2">The sequence shown here is derived from an EMBL/GenBank/DDBJ whole genome shotgun (WGS) entry which is preliminary data.</text>
</comment>
<dbReference type="SUPFAM" id="SSF81383">
    <property type="entry name" value="F-box domain"/>
    <property type="match status" value="1"/>
</dbReference>
<gene>
    <name evidence="2" type="ORF">MUCCIDRAFT_108442</name>
</gene>
<protein>
    <recommendedName>
        <fullName evidence="1">F-box domain-containing protein</fullName>
    </recommendedName>
</protein>
<name>A0A162THG3_MUCCL</name>
<reference evidence="2 3" key="1">
    <citation type="submission" date="2015-06" db="EMBL/GenBank/DDBJ databases">
        <title>Expansion of signal transduction pathways in fungi by whole-genome duplication.</title>
        <authorList>
            <consortium name="DOE Joint Genome Institute"/>
            <person name="Corrochano L.M."/>
            <person name="Kuo A."/>
            <person name="Marcet-Houben M."/>
            <person name="Polaino S."/>
            <person name="Salamov A."/>
            <person name="Villalobos J.M."/>
            <person name="Alvarez M.I."/>
            <person name="Avalos J."/>
            <person name="Benito E.P."/>
            <person name="Benoit I."/>
            <person name="Burger G."/>
            <person name="Camino L.P."/>
            <person name="Canovas D."/>
            <person name="Cerda-Olmedo E."/>
            <person name="Cheng J.-F."/>
            <person name="Dominguez A."/>
            <person name="Elias M."/>
            <person name="Eslava A.P."/>
            <person name="Glaser F."/>
            <person name="Grimwood J."/>
            <person name="Gutierrez G."/>
            <person name="Heitman J."/>
            <person name="Henrissat B."/>
            <person name="Iturriaga E.A."/>
            <person name="Lang B.F."/>
            <person name="Lavin J.L."/>
            <person name="Lee S."/>
            <person name="Li W."/>
            <person name="Lindquist E."/>
            <person name="Lopez-Garcia S."/>
            <person name="Luque E.M."/>
            <person name="Marcos A.T."/>
            <person name="Martin J."/>
            <person name="Mccluskey K."/>
            <person name="Medina H.R."/>
            <person name="Miralles-Duran A."/>
            <person name="Miyazaki A."/>
            <person name="Munoz-Torres E."/>
            <person name="Oguiza J.A."/>
            <person name="Ohm R."/>
            <person name="Olmedo M."/>
            <person name="Orejas M."/>
            <person name="Ortiz-Castellanos L."/>
            <person name="Pisabarro A.G."/>
            <person name="Rodriguez-Romero J."/>
            <person name="Ruiz-Herrera J."/>
            <person name="Ruiz-Vazquez R."/>
            <person name="Sanz C."/>
            <person name="Schackwitz W."/>
            <person name="Schmutz J."/>
            <person name="Shahriari M."/>
            <person name="Shelest E."/>
            <person name="Silva-Franco F."/>
            <person name="Soanes D."/>
            <person name="Syed K."/>
            <person name="Tagua V.G."/>
            <person name="Talbot N.J."/>
            <person name="Thon M."/>
            <person name="De Vries R.P."/>
            <person name="Wiebenga A."/>
            <person name="Yadav J.S."/>
            <person name="Braun E.L."/>
            <person name="Baker S."/>
            <person name="Garre V."/>
            <person name="Horwitz B."/>
            <person name="Torres-Martinez S."/>
            <person name="Idnurm A."/>
            <person name="Herrera-Estrella A."/>
            <person name="Gabaldon T."/>
            <person name="Grigoriev I.V."/>
        </authorList>
    </citation>
    <scope>NUCLEOTIDE SEQUENCE [LARGE SCALE GENOMIC DNA]</scope>
    <source>
        <strain evidence="2 3">CBS 277.49</strain>
    </source>
</reference>
<proteinExistence type="predicted"/>
<organism evidence="2 3">
    <name type="scientific">Mucor lusitanicus CBS 277.49</name>
    <dbReference type="NCBI Taxonomy" id="747725"/>
    <lineage>
        <taxon>Eukaryota</taxon>
        <taxon>Fungi</taxon>
        <taxon>Fungi incertae sedis</taxon>
        <taxon>Mucoromycota</taxon>
        <taxon>Mucoromycotina</taxon>
        <taxon>Mucoromycetes</taxon>
        <taxon>Mucorales</taxon>
        <taxon>Mucorineae</taxon>
        <taxon>Mucoraceae</taxon>
        <taxon>Mucor</taxon>
    </lineage>
</organism>
<feature type="domain" description="F-box" evidence="1">
    <location>
        <begin position="8"/>
        <end position="43"/>
    </location>
</feature>
<evidence type="ECO:0000313" key="2">
    <source>
        <dbReference type="EMBL" id="OAD04612.1"/>
    </source>
</evidence>
<dbReference type="InterPro" id="IPR001810">
    <property type="entry name" value="F-box_dom"/>
</dbReference>
<dbReference type="InterPro" id="IPR036047">
    <property type="entry name" value="F-box-like_dom_sf"/>
</dbReference>
<dbReference type="Proteomes" id="UP000077051">
    <property type="component" value="Unassembled WGS sequence"/>
</dbReference>
<dbReference type="EMBL" id="AMYB01000003">
    <property type="protein sequence ID" value="OAD04612.1"/>
    <property type="molecule type" value="Genomic_DNA"/>
</dbReference>
<accession>A0A162THG3</accession>
<dbReference type="Pfam" id="PF12937">
    <property type="entry name" value="F-box-like"/>
    <property type="match status" value="1"/>
</dbReference>
<dbReference type="OrthoDB" id="2276664at2759"/>
<dbReference type="Gene3D" id="1.20.1280.50">
    <property type="match status" value="1"/>
</dbReference>
<dbReference type="AlphaFoldDB" id="A0A162THG3"/>
<evidence type="ECO:0000259" key="1">
    <source>
        <dbReference type="Pfam" id="PF12937"/>
    </source>
</evidence>
<keyword evidence="3" id="KW-1185">Reference proteome</keyword>
<dbReference type="VEuPathDB" id="FungiDB:MUCCIDRAFT_108442"/>